<reference evidence="1" key="1">
    <citation type="journal article" date="2023" name="Front. Mar. Sci.">
        <title>A new Merluccius polli reference genome to investigate the effects of global change in West African waters.</title>
        <authorList>
            <person name="Mateo J.L."/>
            <person name="Blanco-Fernandez C."/>
            <person name="Garcia-Vazquez E."/>
            <person name="Machado-Schiaffino G."/>
        </authorList>
    </citation>
    <scope>NUCLEOTIDE SEQUENCE</scope>
    <source>
        <strain evidence="1">C29</strain>
        <tissue evidence="1">Fin</tissue>
    </source>
</reference>
<comment type="caution">
    <text evidence="1">The sequence shown here is derived from an EMBL/GenBank/DDBJ whole genome shotgun (WGS) entry which is preliminary data.</text>
</comment>
<proteinExistence type="predicted"/>
<protein>
    <submittedName>
        <fullName evidence="1">Uncharacterized protein</fullName>
    </submittedName>
</protein>
<evidence type="ECO:0000313" key="2">
    <source>
        <dbReference type="Proteomes" id="UP001174136"/>
    </source>
</evidence>
<evidence type="ECO:0000313" key="1">
    <source>
        <dbReference type="EMBL" id="KAK0143155.1"/>
    </source>
</evidence>
<dbReference type="SUPFAM" id="SSF56219">
    <property type="entry name" value="DNase I-like"/>
    <property type="match status" value="1"/>
</dbReference>
<name>A0AA47MN85_MERPO</name>
<keyword evidence="2" id="KW-1185">Reference proteome</keyword>
<sequence length="195" mass="21688">MLRYKVCGSANLSNLKSIPCEPQPIIGSLKDNTPKTVNLCLLNIRSLAGKSFLINDFITENKLDFLFLTETWLAQNSSAAVLIDYMSETRAHKKGGGVAIVLNGSLQCKQLSFGNFASFEYVAFLLKSSSRVIFINVYRPPKFSDDFTELLSTICMDHRCRLRGGHLLLVILTSMSITLRTEAPNNYVMSLIILG</sequence>
<gene>
    <name evidence="1" type="ORF">N1851_018739</name>
</gene>
<dbReference type="Gene3D" id="3.60.10.10">
    <property type="entry name" value="Endonuclease/exonuclease/phosphatase"/>
    <property type="match status" value="1"/>
</dbReference>
<accession>A0AA47MN85</accession>
<dbReference type="Proteomes" id="UP001174136">
    <property type="component" value="Unassembled WGS sequence"/>
</dbReference>
<dbReference type="PANTHER" id="PTHR46670">
    <property type="entry name" value="ENDO/EXONUCLEASE/PHOSPHATASE DOMAIN-CONTAINING PROTEIN"/>
    <property type="match status" value="1"/>
</dbReference>
<organism evidence="1 2">
    <name type="scientific">Merluccius polli</name>
    <name type="common">Benguela hake</name>
    <name type="synonym">Merluccius cadenati</name>
    <dbReference type="NCBI Taxonomy" id="89951"/>
    <lineage>
        <taxon>Eukaryota</taxon>
        <taxon>Metazoa</taxon>
        <taxon>Chordata</taxon>
        <taxon>Craniata</taxon>
        <taxon>Vertebrata</taxon>
        <taxon>Euteleostomi</taxon>
        <taxon>Actinopterygii</taxon>
        <taxon>Neopterygii</taxon>
        <taxon>Teleostei</taxon>
        <taxon>Neoteleostei</taxon>
        <taxon>Acanthomorphata</taxon>
        <taxon>Zeiogadaria</taxon>
        <taxon>Gadariae</taxon>
        <taxon>Gadiformes</taxon>
        <taxon>Gadoidei</taxon>
        <taxon>Merlucciidae</taxon>
        <taxon>Merluccius</taxon>
    </lineage>
</organism>
<dbReference type="EMBL" id="JAOPHQ010003432">
    <property type="protein sequence ID" value="KAK0143155.1"/>
    <property type="molecule type" value="Genomic_DNA"/>
</dbReference>
<dbReference type="PANTHER" id="PTHR46670:SF3">
    <property type="entry name" value="ENDONUCLEASE_EXONUCLEASE_PHOSPHATASE DOMAIN-CONTAINING PROTEIN"/>
    <property type="match status" value="1"/>
</dbReference>
<dbReference type="AlphaFoldDB" id="A0AA47MN85"/>
<dbReference type="InterPro" id="IPR036691">
    <property type="entry name" value="Endo/exonu/phosph_ase_sf"/>
</dbReference>